<dbReference type="Gene3D" id="1.20.120.530">
    <property type="entry name" value="GntR ligand-binding domain-like"/>
    <property type="match status" value="1"/>
</dbReference>
<dbReference type="PROSITE" id="PS50949">
    <property type="entry name" value="HTH_GNTR"/>
    <property type="match status" value="1"/>
</dbReference>
<dbReference type="PRINTS" id="PR00035">
    <property type="entry name" value="HTHGNTR"/>
</dbReference>
<dbReference type="SMART" id="SM00345">
    <property type="entry name" value="HTH_GNTR"/>
    <property type="match status" value="1"/>
</dbReference>
<dbReference type="InterPro" id="IPR000524">
    <property type="entry name" value="Tscrpt_reg_HTH_GntR"/>
</dbReference>
<evidence type="ECO:0000313" key="5">
    <source>
        <dbReference type="EMBL" id="MBR0665489.1"/>
    </source>
</evidence>
<proteinExistence type="predicted"/>
<dbReference type="Pfam" id="PF00392">
    <property type="entry name" value="GntR"/>
    <property type="match status" value="1"/>
</dbReference>
<comment type="caution">
    <text evidence="5">The sequence shown here is derived from an EMBL/GenBank/DDBJ whole genome shotgun (WGS) entry which is preliminary data.</text>
</comment>
<keyword evidence="3" id="KW-0804">Transcription</keyword>
<evidence type="ECO:0000313" key="6">
    <source>
        <dbReference type="Proteomes" id="UP001196870"/>
    </source>
</evidence>
<sequence>MLASAATAASPTLSESIRVRLADEITSGELAPGAEIDELRVAERFGVSRTPVREALRDLAAVGLVDIEPRRGVRVATLTADRLGEMFEVMAETEAMCARLATYRMTAVERLALQALHLRSLEAVERGDVDSYDALNRDFHSALYRGTHNAFLADHAAALRLRIAPFRRAQFRGRQRLARSYEEHEFLMQQILRGDGEEVARLMRAHMMTASATLLDYLGEGAINAPPKAGSPPPP</sequence>
<evidence type="ECO:0000259" key="4">
    <source>
        <dbReference type="PROSITE" id="PS50949"/>
    </source>
</evidence>
<feature type="domain" description="HTH gntR-type" evidence="4">
    <location>
        <begin position="11"/>
        <end position="78"/>
    </location>
</feature>
<dbReference type="RefSeq" id="WP_211853157.1">
    <property type="nucleotide sequence ID" value="NZ_JAAGBB010000015.1"/>
</dbReference>
<keyword evidence="6" id="KW-1185">Reference proteome</keyword>
<dbReference type="Pfam" id="PF07729">
    <property type="entry name" value="FCD"/>
    <property type="match status" value="1"/>
</dbReference>
<keyword evidence="2" id="KW-0238">DNA-binding</keyword>
<dbReference type="CDD" id="cd07377">
    <property type="entry name" value="WHTH_GntR"/>
    <property type="match status" value="1"/>
</dbReference>
<dbReference type="InterPro" id="IPR011711">
    <property type="entry name" value="GntR_C"/>
</dbReference>
<gene>
    <name evidence="5" type="ORF">GXW71_14095</name>
</gene>
<dbReference type="InterPro" id="IPR008920">
    <property type="entry name" value="TF_FadR/GntR_C"/>
</dbReference>
<evidence type="ECO:0000256" key="2">
    <source>
        <dbReference type="ARBA" id="ARBA00023125"/>
    </source>
</evidence>
<dbReference type="SUPFAM" id="SSF46785">
    <property type="entry name" value="Winged helix' DNA-binding domain"/>
    <property type="match status" value="1"/>
</dbReference>
<dbReference type="PANTHER" id="PTHR43537">
    <property type="entry name" value="TRANSCRIPTIONAL REGULATOR, GNTR FAMILY"/>
    <property type="match status" value="1"/>
</dbReference>
<dbReference type="SUPFAM" id="SSF48008">
    <property type="entry name" value="GntR ligand-binding domain-like"/>
    <property type="match status" value="1"/>
</dbReference>
<dbReference type="InterPro" id="IPR036388">
    <property type="entry name" value="WH-like_DNA-bd_sf"/>
</dbReference>
<accession>A0ABS5EYX0</accession>
<dbReference type="Gene3D" id="1.10.10.10">
    <property type="entry name" value="Winged helix-like DNA-binding domain superfamily/Winged helix DNA-binding domain"/>
    <property type="match status" value="1"/>
</dbReference>
<evidence type="ECO:0000256" key="1">
    <source>
        <dbReference type="ARBA" id="ARBA00023015"/>
    </source>
</evidence>
<organism evidence="5 6">
    <name type="scientific">Plastoroseomonas hellenica</name>
    <dbReference type="NCBI Taxonomy" id="2687306"/>
    <lineage>
        <taxon>Bacteria</taxon>
        <taxon>Pseudomonadati</taxon>
        <taxon>Pseudomonadota</taxon>
        <taxon>Alphaproteobacteria</taxon>
        <taxon>Acetobacterales</taxon>
        <taxon>Acetobacteraceae</taxon>
        <taxon>Plastoroseomonas</taxon>
    </lineage>
</organism>
<dbReference type="Proteomes" id="UP001196870">
    <property type="component" value="Unassembled WGS sequence"/>
</dbReference>
<dbReference type="InterPro" id="IPR036390">
    <property type="entry name" value="WH_DNA-bd_sf"/>
</dbReference>
<dbReference type="EMBL" id="JAAGBB010000015">
    <property type="protein sequence ID" value="MBR0665489.1"/>
    <property type="molecule type" value="Genomic_DNA"/>
</dbReference>
<evidence type="ECO:0000256" key="3">
    <source>
        <dbReference type="ARBA" id="ARBA00023163"/>
    </source>
</evidence>
<dbReference type="PANTHER" id="PTHR43537:SF49">
    <property type="entry name" value="TRANSCRIPTIONAL REGULATORY PROTEIN"/>
    <property type="match status" value="1"/>
</dbReference>
<name>A0ABS5EYX0_9PROT</name>
<reference evidence="6" key="1">
    <citation type="journal article" date="2021" name="Syst. Appl. Microbiol.">
        <title>Roseomonas hellenica sp. nov., isolated from roots of wild-growing Alkanna tinctoria.</title>
        <authorList>
            <person name="Rat A."/>
            <person name="Naranjo H.D."/>
            <person name="Lebbe L."/>
            <person name="Cnockaert M."/>
            <person name="Krigas N."/>
            <person name="Grigoriadou K."/>
            <person name="Maloupa E."/>
            <person name="Willems A."/>
        </authorList>
    </citation>
    <scope>NUCLEOTIDE SEQUENCE [LARGE SCALE GENOMIC DNA]</scope>
    <source>
        <strain evidence="6">LMG 31523</strain>
    </source>
</reference>
<keyword evidence="1" id="KW-0805">Transcription regulation</keyword>
<dbReference type="SMART" id="SM00895">
    <property type="entry name" value="FCD"/>
    <property type="match status" value="1"/>
</dbReference>
<protein>
    <submittedName>
        <fullName evidence="5">GntR family transcriptional regulator</fullName>
    </submittedName>
</protein>